<dbReference type="OrthoDB" id="415068at2759"/>
<evidence type="ECO:0000259" key="1">
    <source>
        <dbReference type="Pfam" id="PF14529"/>
    </source>
</evidence>
<organism evidence="2 3">
    <name type="scientific">Eumeta variegata</name>
    <name type="common">Bagworm moth</name>
    <name type="synonym">Eumeta japonica</name>
    <dbReference type="NCBI Taxonomy" id="151549"/>
    <lineage>
        <taxon>Eukaryota</taxon>
        <taxon>Metazoa</taxon>
        <taxon>Ecdysozoa</taxon>
        <taxon>Arthropoda</taxon>
        <taxon>Hexapoda</taxon>
        <taxon>Insecta</taxon>
        <taxon>Pterygota</taxon>
        <taxon>Neoptera</taxon>
        <taxon>Endopterygota</taxon>
        <taxon>Lepidoptera</taxon>
        <taxon>Glossata</taxon>
        <taxon>Ditrysia</taxon>
        <taxon>Tineoidea</taxon>
        <taxon>Psychidae</taxon>
        <taxon>Oiketicinae</taxon>
        <taxon>Eumeta</taxon>
    </lineage>
</organism>
<dbReference type="SUPFAM" id="SSF56219">
    <property type="entry name" value="DNase I-like"/>
    <property type="match status" value="1"/>
</dbReference>
<dbReference type="Proteomes" id="UP000299102">
    <property type="component" value="Unassembled WGS sequence"/>
</dbReference>
<dbReference type="InterPro" id="IPR036691">
    <property type="entry name" value="Endo/exonu/phosph_ase_sf"/>
</dbReference>
<protein>
    <submittedName>
        <fullName evidence="2">RNA-directed DNA polymerase from mobile element jockey</fullName>
    </submittedName>
</protein>
<dbReference type="Pfam" id="PF14529">
    <property type="entry name" value="Exo_endo_phos_2"/>
    <property type="match status" value="1"/>
</dbReference>
<accession>A0A4C1UAB2</accession>
<keyword evidence="3" id="KW-1185">Reference proteome</keyword>
<dbReference type="PANTHER" id="PTHR33273">
    <property type="entry name" value="DOMAIN-CONTAINING PROTEIN, PUTATIVE-RELATED"/>
    <property type="match status" value="1"/>
</dbReference>
<keyword evidence="2" id="KW-0695">RNA-directed DNA polymerase</keyword>
<dbReference type="EMBL" id="BGZK01000144">
    <property type="protein sequence ID" value="GBP22826.1"/>
    <property type="molecule type" value="Genomic_DNA"/>
</dbReference>
<proteinExistence type="predicted"/>
<keyword evidence="2" id="KW-0548">Nucleotidyltransferase</keyword>
<dbReference type="InterPro" id="IPR005135">
    <property type="entry name" value="Endo/exonuclease/phosphatase"/>
</dbReference>
<sequence length="164" mass="18827">MAYTTNHPSGNSHGGTAIIIKENIKQYLLEEYKTDKIQATSVRIHDNKVETTLSAIYCPPRHVTTSEDFKNYFKTLGNRYICGGDWNAKHVFWGSRLTSEDDNSIWLRMTLISIVSHMGSPHTGLQTQTRNLICLTSMLSKYPAQPIRRRRIHRPVIRPYTGYS</sequence>
<evidence type="ECO:0000313" key="2">
    <source>
        <dbReference type="EMBL" id="GBP22826.1"/>
    </source>
</evidence>
<name>A0A4C1UAB2_EUMVA</name>
<dbReference type="PANTHER" id="PTHR33273:SF4">
    <property type="entry name" value="ENDONUCLEASE_EXONUCLEASE_PHOSPHATASE DOMAIN-CONTAINING PROTEIN"/>
    <property type="match status" value="1"/>
</dbReference>
<evidence type="ECO:0000313" key="3">
    <source>
        <dbReference type="Proteomes" id="UP000299102"/>
    </source>
</evidence>
<comment type="caution">
    <text evidence="2">The sequence shown here is derived from an EMBL/GenBank/DDBJ whole genome shotgun (WGS) entry which is preliminary data.</text>
</comment>
<keyword evidence="2" id="KW-0808">Transferase</keyword>
<gene>
    <name evidence="2" type="primary">pol</name>
    <name evidence="2" type="ORF">EVAR_17180_1</name>
</gene>
<reference evidence="2 3" key="1">
    <citation type="journal article" date="2019" name="Commun. Biol.">
        <title>The bagworm genome reveals a unique fibroin gene that provides high tensile strength.</title>
        <authorList>
            <person name="Kono N."/>
            <person name="Nakamura H."/>
            <person name="Ohtoshi R."/>
            <person name="Tomita M."/>
            <person name="Numata K."/>
            <person name="Arakawa K."/>
        </authorList>
    </citation>
    <scope>NUCLEOTIDE SEQUENCE [LARGE SCALE GENOMIC DNA]</scope>
</reference>
<feature type="domain" description="Endonuclease/exonuclease/phosphatase" evidence="1">
    <location>
        <begin position="53"/>
        <end position="136"/>
    </location>
</feature>
<dbReference type="Gene3D" id="3.60.10.10">
    <property type="entry name" value="Endonuclease/exonuclease/phosphatase"/>
    <property type="match status" value="1"/>
</dbReference>
<dbReference type="GO" id="GO:0003964">
    <property type="term" value="F:RNA-directed DNA polymerase activity"/>
    <property type="evidence" value="ECO:0007669"/>
    <property type="project" value="UniProtKB-KW"/>
</dbReference>
<dbReference type="AlphaFoldDB" id="A0A4C1UAB2"/>